<feature type="compositionally biased region" description="Basic and acidic residues" evidence="1">
    <location>
        <begin position="88"/>
        <end position="98"/>
    </location>
</feature>
<feature type="region of interest" description="Disordered" evidence="1">
    <location>
        <begin position="83"/>
        <end position="114"/>
    </location>
</feature>
<organism evidence="2 3">
    <name type="scientific">Aeromonas phage 51</name>
    <dbReference type="NCBI Taxonomy" id="1932901"/>
    <lineage>
        <taxon>Viruses</taxon>
        <taxon>Duplodnaviria</taxon>
        <taxon>Heunggongvirae</taxon>
        <taxon>Uroviricota</taxon>
        <taxon>Caudoviricetes</taxon>
        <taxon>Popoffvirus</taxon>
        <taxon>Popoffvirus pv56</taxon>
    </lineage>
</organism>
<proteinExistence type="predicted"/>
<reference evidence="2 3" key="1">
    <citation type="journal article" date="2017" name="Sci. Rep.">
        <title>Characterization and diversity of phages infecting Aeromonas salmonicida subsp. salmonicida.</title>
        <authorList>
            <person name="Vincent A.T."/>
            <person name="Paquet V.E."/>
            <person name="Bernatchez A."/>
            <person name="Tremblay D.M."/>
            <person name="Moineau S."/>
            <person name="Charette S.J."/>
        </authorList>
    </citation>
    <scope>NUCLEOTIDE SEQUENCE [LARGE SCALE GENOMIC DNA]</scope>
</reference>
<sequence length="114" mass="12194">MSKVTVGCRLPTGIILRLADGQGNEKQVELKGQNADMNGAIFIQPTHCGYTEVDKDFWDAWVAKHADFPAVANGAIFAEATGSKTRSAAKERVKEKTGLEGVSTDGNGVKKVED</sequence>
<dbReference type="Proteomes" id="UP000225772">
    <property type="component" value="Segment"/>
</dbReference>
<evidence type="ECO:0000256" key="1">
    <source>
        <dbReference type="SAM" id="MobiDB-lite"/>
    </source>
</evidence>
<evidence type="ECO:0000313" key="3">
    <source>
        <dbReference type="Proteomes" id="UP000225772"/>
    </source>
</evidence>
<name>A0A219YB97_9CAUD</name>
<accession>A0A219YB97</accession>
<dbReference type="EMBL" id="KY290953">
    <property type="protein sequence ID" value="APU01284.1"/>
    <property type="molecule type" value="Genomic_DNA"/>
</dbReference>
<protein>
    <submittedName>
        <fullName evidence="2">Uncharacterized protein</fullName>
    </submittedName>
</protein>
<evidence type="ECO:0000313" key="2">
    <source>
        <dbReference type="EMBL" id="APU01284.1"/>
    </source>
</evidence>